<keyword evidence="2" id="KW-0349">Heme</keyword>
<keyword evidence="2" id="KW-0479">Metal-binding</keyword>
<dbReference type="GO" id="GO:0016705">
    <property type="term" value="F:oxidoreductase activity, acting on paired donors, with incorporation or reduction of molecular oxygen"/>
    <property type="evidence" value="ECO:0007669"/>
    <property type="project" value="InterPro"/>
</dbReference>
<dbReference type="InterPro" id="IPR001128">
    <property type="entry name" value="Cyt_P450"/>
</dbReference>
<dbReference type="PROSITE" id="PS00086">
    <property type="entry name" value="CYTOCHROME_P450"/>
    <property type="match status" value="1"/>
</dbReference>
<gene>
    <name evidence="4" type="ORF">GA0111570_11640</name>
</gene>
<dbReference type="PANTHER" id="PTHR46696">
    <property type="entry name" value="P450, PUTATIVE (EUROFUNG)-RELATED"/>
    <property type="match status" value="1"/>
</dbReference>
<dbReference type="GO" id="GO:0005506">
    <property type="term" value="F:iron ion binding"/>
    <property type="evidence" value="ECO:0007669"/>
    <property type="project" value="InterPro"/>
</dbReference>
<dbReference type="PRINTS" id="PR00359">
    <property type="entry name" value="BP450"/>
</dbReference>
<dbReference type="InterPro" id="IPR002397">
    <property type="entry name" value="Cyt_P450_B"/>
</dbReference>
<dbReference type="InterPro" id="IPR017972">
    <property type="entry name" value="Cyt_P450_CS"/>
</dbReference>
<dbReference type="GO" id="GO:0020037">
    <property type="term" value="F:heme binding"/>
    <property type="evidence" value="ECO:0007669"/>
    <property type="project" value="InterPro"/>
</dbReference>
<accession>A0A1G6IGS6</accession>
<reference evidence="4 5" key="1">
    <citation type="submission" date="2016-06" db="EMBL/GenBank/DDBJ databases">
        <authorList>
            <person name="Olsen C.W."/>
            <person name="Carey S."/>
            <person name="Hinshaw L."/>
            <person name="Karasin A.I."/>
        </authorList>
    </citation>
    <scope>NUCLEOTIDE SEQUENCE [LARGE SCALE GENOMIC DNA]</scope>
    <source>
        <strain evidence="4 5">LZ-22</strain>
    </source>
</reference>
<dbReference type="PANTHER" id="PTHR46696:SF6">
    <property type="entry name" value="P450, PUTATIVE (EUROFUNG)-RELATED"/>
    <property type="match status" value="1"/>
</dbReference>
<dbReference type="AlphaFoldDB" id="A0A1G6IGS6"/>
<evidence type="ECO:0000313" key="4">
    <source>
        <dbReference type="EMBL" id="SDC05729.1"/>
    </source>
</evidence>
<keyword evidence="2" id="KW-0560">Oxidoreductase</keyword>
<keyword evidence="5" id="KW-1185">Reference proteome</keyword>
<proteinExistence type="inferred from homology"/>
<dbReference type="Proteomes" id="UP000199086">
    <property type="component" value="Unassembled WGS sequence"/>
</dbReference>
<name>A0A1G6IGS6_9ACTN</name>
<dbReference type="GO" id="GO:0004497">
    <property type="term" value="F:monooxygenase activity"/>
    <property type="evidence" value="ECO:0007669"/>
    <property type="project" value="UniProtKB-KW"/>
</dbReference>
<dbReference type="STRING" id="1577474.GA0111570_11640"/>
<dbReference type="InterPro" id="IPR036396">
    <property type="entry name" value="Cyt_P450_sf"/>
</dbReference>
<dbReference type="OrthoDB" id="502624at2"/>
<dbReference type="EMBL" id="FMYF01000016">
    <property type="protein sequence ID" value="SDC05729.1"/>
    <property type="molecule type" value="Genomic_DNA"/>
</dbReference>
<keyword evidence="2" id="KW-0408">Iron</keyword>
<dbReference type="Gene3D" id="1.10.630.10">
    <property type="entry name" value="Cytochrome P450"/>
    <property type="match status" value="1"/>
</dbReference>
<protein>
    <submittedName>
        <fullName evidence="4">Cytochrome P450</fullName>
    </submittedName>
</protein>
<evidence type="ECO:0000256" key="2">
    <source>
        <dbReference type="RuleBase" id="RU000461"/>
    </source>
</evidence>
<organism evidence="4 5">
    <name type="scientific">Raineyella antarctica</name>
    <dbReference type="NCBI Taxonomy" id="1577474"/>
    <lineage>
        <taxon>Bacteria</taxon>
        <taxon>Bacillati</taxon>
        <taxon>Actinomycetota</taxon>
        <taxon>Actinomycetes</taxon>
        <taxon>Propionibacteriales</taxon>
        <taxon>Propionibacteriaceae</taxon>
        <taxon>Raineyella</taxon>
    </lineage>
</organism>
<evidence type="ECO:0000256" key="1">
    <source>
        <dbReference type="ARBA" id="ARBA00010617"/>
    </source>
</evidence>
<evidence type="ECO:0000256" key="3">
    <source>
        <dbReference type="SAM" id="MobiDB-lite"/>
    </source>
</evidence>
<keyword evidence="2" id="KW-0503">Monooxygenase</keyword>
<dbReference type="SUPFAM" id="SSF48264">
    <property type="entry name" value="Cytochrome P450"/>
    <property type="match status" value="1"/>
</dbReference>
<evidence type="ECO:0000313" key="5">
    <source>
        <dbReference type="Proteomes" id="UP000199086"/>
    </source>
</evidence>
<sequence length="387" mass="41718">MRKGSPVSADWDPGSPDVHRDQRVAYDRQRTTCPVAHDGSGTWTLFAHGDVVAAANDAKTFSSRVSSHLNVPNGMDGDEHAAYRGIVERYMGPDRVEALAPTCHAIAADVIASTPRHEVFRAVTLGARFAVRAQSAWLGWPAQLEDTLVEWMADNHAATRSGDHVLTAQVAQRFDTIIRSLIDRARRTPGDDVTTQLLAERVDGRHLTEEEVVSILRNWTAGDLGSIAVSLGVVVHFLASHPDLQHQLRTAAVAGDRPVLEAAVEEILRIDDPFVANRRLATVDVEVAGRTIRAGERVVLNWTAANRDPAVLGDPDAYDPPAHAADNLVFGTGPHACPGRALSLMELAVATSELLVATSRIEHAPGQEAVRETPPVGGWSRVPVLLG</sequence>
<dbReference type="Pfam" id="PF00067">
    <property type="entry name" value="p450"/>
    <property type="match status" value="1"/>
</dbReference>
<comment type="similarity">
    <text evidence="1 2">Belongs to the cytochrome P450 family.</text>
</comment>
<feature type="region of interest" description="Disordered" evidence="3">
    <location>
        <begin position="1"/>
        <end position="21"/>
    </location>
</feature>